<gene>
    <name evidence="1" type="ORF">EG349_01410</name>
    <name evidence="2" type="ORF">EG353_20225</name>
</gene>
<evidence type="ECO:0000313" key="3">
    <source>
        <dbReference type="Proteomes" id="UP000274073"/>
    </source>
</evidence>
<sequence length="674" mass="76999">MSLNTSLKGRLRNTTLPLTNALFPVFEAVVNSIHSIDELKKQNDSYQGKIIIKVIRSGQTSAFDDVKSEINGFEIIDNGIGFNKENFKSFQTLDSDFKIDLGGRGIGRLLWLKAFESAIIKSVFEEKDELYERAFHFNIQNDISDEKSNKSVSNNRETSILLKDIHKKYLVYLPKTIETIARNILEHCLWYFIRTGGAPDIIVIDGNESVSLQKEFDYLMIDASKKDEFYLHNEKFEITHLKLKSTQQNKHAIKYGAADRVVKEENLIGRVPGLYGFLKEDNENFAYICFVTSEFLTENVGQERLNFTIPENIDGIFSETEISFSEIRENTLSKIREFLEPFLAASKMEGLAKVDYFVDHKAPRYKSIISRIPENEMFVDPNISDRDLDLKLHSHLMTIESELIAEGHNLLIPQSIENKEDYSKRIEEYLSKASDVKKYDLANYVTHRKVILDLLATAIAKNEAGGYSKEEVLHKLIMPMQTTSDLTVFEDSNLWLIDERLAFHNFLSSDKTLKSASITNSISTKEPDFLALNVYDNPLLVNDSDTLPLASITVIEIKRPMRNDAKAGEEKDPVEQALGYLKRIRDGKVLTKTGRPIPNSENIPGFCYVICDLTASVIERCGMLDLQITSDKMGYFGFHKTYKCYIEVISYDRLLNMAKERNRAFFDKLGLPAN</sequence>
<reference evidence="3 4" key="1">
    <citation type="submission" date="2018-11" db="EMBL/GenBank/DDBJ databases">
        <title>Proposal to divide the Flavobacteriaceae and reorganize its genera based on Amino Acid Identity values calculated from whole genome sequences.</title>
        <authorList>
            <person name="Nicholson A.C."/>
            <person name="Gulvik C.A."/>
            <person name="Whitney A.M."/>
            <person name="Humrighouse B.W."/>
            <person name="Bell M."/>
            <person name="Holmes B."/>
            <person name="Steigerwalt A.G."/>
            <person name="Villarma A."/>
            <person name="Sheth M."/>
            <person name="Batra D."/>
            <person name="Pryor J."/>
            <person name="Bernardet J.-F."/>
            <person name="Hugo C."/>
            <person name="Kampfer P."/>
            <person name="Newman J."/>
            <person name="McQuiston J.R."/>
        </authorList>
    </citation>
    <scope>NUCLEOTIDE SEQUENCE [LARGE SCALE GENOMIC DNA]</scope>
    <source>
        <strain evidence="1 3">G0207</strain>
        <strain evidence="2 4">H5143</strain>
    </source>
</reference>
<dbReference type="GO" id="GO:0005524">
    <property type="term" value="F:ATP binding"/>
    <property type="evidence" value="ECO:0007669"/>
    <property type="project" value="UniProtKB-KW"/>
</dbReference>
<dbReference type="Proteomes" id="UP000274073">
    <property type="component" value="Chromosome"/>
</dbReference>
<dbReference type="InterPro" id="IPR036890">
    <property type="entry name" value="HATPase_C_sf"/>
</dbReference>
<dbReference type="RefSeq" id="WP_123853484.1">
    <property type="nucleotide sequence ID" value="NZ_CP033912.1"/>
</dbReference>
<dbReference type="EMBL" id="CP033912">
    <property type="protein sequence ID" value="AZA97714.1"/>
    <property type="molecule type" value="Genomic_DNA"/>
</dbReference>
<dbReference type="SUPFAM" id="SSF55874">
    <property type="entry name" value="ATPase domain of HSP90 chaperone/DNA topoisomerase II/histidine kinase"/>
    <property type="match status" value="1"/>
</dbReference>
<keyword evidence="1" id="KW-0547">Nucleotide-binding</keyword>
<dbReference type="Proteomes" id="UP000281741">
    <property type="component" value="Chromosome"/>
</dbReference>
<dbReference type="EMBL" id="CP033915">
    <property type="protein sequence ID" value="AZA85542.1"/>
    <property type="molecule type" value="Genomic_DNA"/>
</dbReference>
<accession>A0AAD0YBX8</accession>
<evidence type="ECO:0000313" key="4">
    <source>
        <dbReference type="Proteomes" id="UP000281741"/>
    </source>
</evidence>
<dbReference type="AlphaFoldDB" id="A0AAD0YBX8"/>
<organism evidence="1 3">
    <name type="scientific">Chryseobacterium shandongense</name>
    <dbReference type="NCBI Taxonomy" id="1493872"/>
    <lineage>
        <taxon>Bacteria</taxon>
        <taxon>Pseudomonadati</taxon>
        <taxon>Bacteroidota</taxon>
        <taxon>Flavobacteriia</taxon>
        <taxon>Flavobacteriales</taxon>
        <taxon>Weeksellaceae</taxon>
        <taxon>Chryseobacterium group</taxon>
        <taxon>Chryseobacterium</taxon>
    </lineage>
</organism>
<keyword evidence="4" id="KW-1185">Reference proteome</keyword>
<evidence type="ECO:0000313" key="2">
    <source>
        <dbReference type="EMBL" id="AZA97714.1"/>
    </source>
</evidence>
<proteinExistence type="predicted"/>
<protein>
    <submittedName>
        <fullName evidence="1">ATP-binding protein</fullName>
    </submittedName>
</protein>
<evidence type="ECO:0000313" key="1">
    <source>
        <dbReference type="EMBL" id="AZA85542.1"/>
    </source>
</evidence>
<name>A0AAD0YBX8_9FLAO</name>
<keyword evidence="1" id="KW-0067">ATP-binding</keyword>